<dbReference type="InterPro" id="IPR016024">
    <property type="entry name" value="ARM-type_fold"/>
</dbReference>
<keyword evidence="11" id="KW-1185">Reference proteome</keyword>
<evidence type="ECO:0000256" key="1">
    <source>
        <dbReference type="ARBA" id="ARBA00004308"/>
    </source>
</evidence>
<dbReference type="InterPro" id="IPR016342">
    <property type="entry name" value="AP_complex_bsu_1_2_4"/>
</dbReference>
<dbReference type="GO" id="GO:0030121">
    <property type="term" value="C:AP-1 adaptor complex"/>
    <property type="evidence" value="ECO:0007669"/>
    <property type="project" value="EnsemblFungi"/>
</dbReference>
<reference evidence="9 11" key="1">
    <citation type="journal article" date="2011" name="Science">
        <title>Comparative functional genomics of the fission yeasts.</title>
        <authorList>
            <person name="Rhind N."/>
            <person name="Chen Z."/>
            <person name="Yassour M."/>
            <person name="Thompson D.A."/>
            <person name="Haas B.J."/>
            <person name="Habib N."/>
            <person name="Wapinski I."/>
            <person name="Roy S."/>
            <person name="Lin M.F."/>
            <person name="Heiman D.I."/>
            <person name="Young S.K."/>
            <person name="Furuya K."/>
            <person name="Guo Y."/>
            <person name="Pidoux A."/>
            <person name="Chen H.M."/>
            <person name="Robbertse B."/>
            <person name="Goldberg J.M."/>
            <person name="Aoki K."/>
            <person name="Bayne E.H."/>
            <person name="Berlin A.M."/>
            <person name="Desjardins C.A."/>
            <person name="Dobbs E."/>
            <person name="Dukaj L."/>
            <person name="Fan L."/>
            <person name="FitzGerald M.G."/>
            <person name="French C."/>
            <person name="Gujja S."/>
            <person name="Hansen K."/>
            <person name="Keifenheim D."/>
            <person name="Levin J.Z."/>
            <person name="Mosher R.A."/>
            <person name="Mueller C.A."/>
            <person name="Pfiffner J."/>
            <person name="Priest M."/>
            <person name="Russ C."/>
            <person name="Smialowska A."/>
            <person name="Swoboda P."/>
            <person name="Sykes S.M."/>
            <person name="Vaughn M."/>
            <person name="Vengrova S."/>
            <person name="Yoder R."/>
            <person name="Zeng Q."/>
            <person name="Allshire R."/>
            <person name="Baulcombe D."/>
            <person name="Birren B.W."/>
            <person name="Brown W."/>
            <person name="Ekwall K."/>
            <person name="Kellis M."/>
            <person name="Leatherwood J."/>
            <person name="Levin H."/>
            <person name="Margalit H."/>
            <person name="Martienssen R."/>
            <person name="Nieduszynski C.A."/>
            <person name="Spatafora J.W."/>
            <person name="Friedman N."/>
            <person name="Dalgaard J.Z."/>
            <person name="Baumann P."/>
            <person name="Niki H."/>
            <person name="Regev A."/>
            <person name="Nusbaum C."/>
        </authorList>
    </citation>
    <scope>NUCLEOTIDE SEQUENCE [LARGE SCALE GENOMIC DNA]</scope>
    <source>
        <strain evidence="11">yFS275 / FY16936</strain>
    </source>
</reference>
<dbReference type="GO" id="GO:0042147">
    <property type="term" value="P:retrograde transport, endosome to Golgi"/>
    <property type="evidence" value="ECO:0007669"/>
    <property type="project" value="EnsemblFungi"/>
</dbReference>
<evidence type="ECO:0000256" key="6">
    <source>
        <dbReference type="PIRNR" id="PIRNR002291"/>
    </source>
</evidence>
<evidence type="ECO:0000256" key="7">
    <source>
        <dbReference type="SAM" id="MobiDB-lite"/>
    </source>
</evidence>
<dbReference type="SUPFAM" id="SSF48371">
    <property type="entry name" value="ARM repeat"/>
    <property type="match status" value="1"/>
</dbReference>
<dbReference type="InterPro" id="IPR002553">
    <property type="entry name" value="Clathrin/coatomer_adapt-like_N"/>
</dbReference>
<dbReference type="GO" id="GO:0016192">
    <property type="term" value="P:vesicle-mediated transport"/>
    <property type="evidence" value="ECO:0000318"/>
    <property type="project" value="GO_Central"/>
</dbReference>
<dbReference type="eggNOG" id="KOG1061">
    <property type="taxonomic scope" value="Eukaryota"/>
</dbReference>
<dbReference type="JaponicusDB" id="SJAG_04565">
    <property type="gene designation" value="apl2"/>
</dbReference>
<feature type="region of interest" description="Disordered" evidence="7">
    <location>
        <begin position="653"/>
        <end position="686"/>
    </location>
</feature>
<organism evidence="9 11">
    <name type="scientific">Schizosaccharomyces japonicus (strain yFS275 / FY16936)</name>
    <name type="common">Fission yeast</name>
    <dbReference type="NCBI Taxonomy" id="402676"/>
    <lineage>
        <taxon>Eukaryota</taxon>
        <taxon>Fungi</taxon>
        <taxon>Dikarya</taxon>
        <taxon>Ascomycota</taxon>
        <taxon>Taphrinomycotina</taxon>
        <taxon>Schizosaccharomycetes</taxon>
        <taxon>Schizosaccharomycetales</taxon>
        <taxon>Schizosaccharomycetaceae</taxon>
        <taxon>Schizosaccharomyces</taxon>
    </lineage>
</organism>
<dbReference type="Gene3D" id="1.25.10.10">
    <property type="entry name" value="Leucine-rich Repeat Variant"/>
    <property type="match status" value="1"/>
</dbReference>
<comment type="subcellular location">
    <subcellularLocation>
        <location evidence="1">Endomembrane system</location>
    </subcellularLocation>
</comment>
<dbReference type="PANTHER" id="PTHR11134">
    <property type="entry name" value="ADAPTOR COMPLEX SUBUNIT BETA FAMILY MEMBER"/>
    <property type="match status" value="1"/>
</dbReference>
<gene>
    <name evidence="10" type="primary">apl2</name>
    <name evidence="9" type="ORF">SJAG_04565</name>
</gene>
<dbReference type="Proteomes" id="UP000001744">
    <property type="component" value="Unassembled WGS sequence"/>
</dbReference>
<comment type="similarity">
    <text evidence="2 6">Belongs to the adaptor complexes large subunit family.</text>
</comment>
<dbReference type="GeneID" id="7051919"/>
<dbReference type="Pfam" id="PF01602">
    <property type="entry name" value="Adaptin_N"/>
    <property type="match status" value="1"/>
</dbReference>
<evidence type="ECO:0000256" key="3">
    <source>
        <dbReference type="ARBA" id="ARBA00022448"/>
    </source>
</evidence>
<dbReference type="HOGENOM" id="CLU_006320_4_0_1"/>
<name>B6K759_SCHJY</name>
<dbReference type="OMA" id="NPPEVQW"/>
<keyword evidence="4 6" id="KW-0653">Protein transport</keyword>
<evidence type="ECO:0000256" key="5">
    <source>
        <dbReference type="ARBA" id="ARBA00023136"/>
    </source>
</evidence>
<dbReference type="STRING" id="402676.B6K759"/>
<feature type="domain" description="Clathrin/coatomer adaptor adaptin-like N-terminal" evidence="8">
    <location>
        <begin position="22"/>
        <end position="540"/>
    </location>
</feature>
<dbReference type="GO" id="GO:0005829">
    <property type="term" value="C:cytosol"/>
    <property type="evidence" value="ECO:0007669"/>
    <property type="project" value="GOC"/>
</dbReference>
<dbReference type="VEuPathDB" id="FungiDB:SJAG_04565"/>
<comment type="function">
    <text evidence="6">Adaptins are components of the adaptor complexes which link clathrin to receptors in coated vesicles. Clathrin-associated protein complexes are believed to interact with the cytoplasmic tails of membrane proteins, leading to their selection and concentration.</text>
</comment>
<sequence>MMGANKIVSKMFRANTSNILKKGEMSELQKGLVSQYANERIEAIKKTIAAMTVGKDVSSLFPDVLKNVATRDLTLKKLVYLYLMNYAKTHPDLCILAVNTFVKDSEEYNPTIRALAIRTMGCIRVDKILSYLADPLRKALTDEHPYVRKTAAVCVAKVYDIDPKFCVANDFLKLLTDLIDDANPIVVANAVTALIEIHDTSIEKNVFFVNAEMADRLLVALNECTEWGRISILNALSRFETDNIKTLEHICERVIPQLQHANSAVVLASVKVIMPHIDRFEKSFNEMLYKKMAPPLLSLMSAEPEVQYVALRNIILILQKNPNIFDPTTRVFFCKFNDPLYVKLEKLRVLTMLACEENVSEILLEVKSYVAEVEMEFVKKAIACIGEISIKVPSSVETCVSILVDLYATNSSYVMQEATVVSEVILRTYPQMQSSLLPFIVTVFDDLDDPRARASIAWILGEFCTEVANAGTLLSSMVDVIDEEETQVQLAVLTAVVKLAVLEPSGQQLLQKMIQFALERNENQDLRDRAIIYQRFLQQSESGLRKIMLNPKPALSYQTDVPPALLDSLLSEITTLASVYHKRPESFIGYGKFGAEAIQRKAVEELASEEEATKTAITTGENVENLLDIDFSSSTATPTPTSQPSTHAMDLFKAFEASPNPTSSTSSPAPSAPSESSSHIRDILDL</sequence>
<dbReference type="GO" id="GO:0005768">
    <property type="term" value="C:endosome"/>
    <property type="evidence" value="ECO:0007669"/>
    <property type="project" value="EnsemblFungi"/>
</dbReference>
<dbReference type="OrthoDB" id="10254310at2759"/>
<dbReference type="RefSeq" id="XP_002175656.1">
    <property type="nucleotide sequence ID" value="XM_002175620.2"/>
</dbReference>
<dbReference type="InterPro" id="IPR011989">
    <property type="entry name" value="ARM-like"/>
</dbReference>
<dbReference type="GO" id="GO:0099638">
    <property type="term" value="P:endosome to plasma membrane protein transport"/>
    <property type="evidence" value="ECO:0007669"/>
    <property type="project" value="EnsemblFungi"/>
</dbReference>
<dbReference type="EMBL" id="KE651168">
    <property type="protein sequence ID" value="EEB09363.1"/>
    <property type="molecule type" value="Genomic_DNA"/>
</dbReference>
<evidence type="ECO:0000313" key="11">
    <source>
        <dbReference type="Proteomes" id="UP000001744"/>
    </source>
</evidence>
<keyword evidence="5 6" id="KW-0472">Membrane</keyword>
<feature type="compositionally biased region" description="Low complexity" evidence="7">
    <location>
        <begin position="656"/>
        <end position="677"/>
    </location>
</feature>
<proteinExistence type="inferred from homology"/>
<keyword evidence="3 6" id="KW-0813">Transport</keyword>
<protein>
    <recommendedName>
        <fullName evidence="6">AP complex subunit beta</fullName>
    </recommendedName>
</protein>
<accession>B6K759</accession>
<evidence type="ECO:0000313" key="10">
    <source>
        <dbReference type="JaponicusDB" id="SJAG_04565"/>
    </source>
</evidence>
<dbReference type="InterPro" id="IPR026739">
    <property type="entry name" value="AP_beta"/>
</dbReference>
<dbReference type="PIRSF" id="PIRSF002291">
    <property type="entry name" value="AP_complex_beta"/>
    <property type="match status" value="1"/>
</dbReference>
<evidence type="ECO:0000259" key="8">
    <source>
        <dbReference type="Pfam" id="PF01602"/>
    </source>
</evidence>
<dbReference type="GO" id="GO:0030276">
    <property type="term" value="F:clathrin binding"/>
    <property type="evidence" value="ECO:0007669"/>
    <property type="project" value="InterPro"/>
</dbReference>
<dbReference type="AlphaFoldDB" id="B6K759"/>
<evidence type="ECO:0000256" key="4">
    <source>
        <dbReference type="ARBA" id="ARBA00022927"/>
    </source>
</evidence>
<evidence type="ECO:0000256" key="2">
    <source>
        <dbReference type="ARBA" id="ARBA00006613"/>
    </source>
</evidence>
<evidence type="ECO:0000313" key="9">
    <source>
        <dbReference type="EMBL" id="EEB09363.1"/>
    </source>
</evidence>